<organism evidence="4 5">
    <name type="scientific">Chironomus riparius</name>
    <dbReference type="NCBI Taxonomy" id="315576"/>
    <lineage>
        <taxon>Eukaryota</taxon>
        <taxon>Metazoa</taxon>
        <taxon>Ecdysozoa</taxon>
        <taxon>Arthropoda</taxon>
        <taxon>Hexapoda</taxon>
        <taxon>Insecta</taxon>
        <taxon>Pterygota</taxon>
        <taxon>Neoptera</taxon>
        <taxon>Endopterygota</taxon>
        <taxon>Diptera</taxon>
        <taxon>Nematocera</taxon>
        <taxon>Chironomoidea</taxon>
        <taxon>Chironomidae</taxon>
        <taxon>Chironominae</taxon>
        <taxon>Chironomus</taxon>
    </lineage>
</organism>
<dbReference type="InterPro" id="IPR031311">
    <property type="entry name" value="CHIT_BIND_RR_consensus"/>
</dbReference>
<dbReference type="InterPro" id="IPR050468">
    <property type="entry name" value="Cuticle_Struct_Prot"/>
</dbReference>
<dbReference type="PRINTS" id="PR00947">
    <property type="entry name" value="CUTICLE"/>
</dbReference>
<dbReference type="PANTHER" id="PTHR10380">
    <property type="entry name" value="CUTICLE PROTEIN"/>
    <property type="match status" value="1"/>
</dbReference>
<accession>A0A9N9SA30</accession>
<dbReference type="GO" id="GO:0008010">
    <property type="term" value="F:structural constituent of chitin-based larval cuticle"/>
    <property type="evidence" value="ECO:0007669"/>
    <property type="project" value="TreeGrafter"/>
</dbReference>
<protein>
    <submittedName>
        <fullName evidence="4">Uncharacterized protein</fullName>
    </submittedName>
</protein>
<proteinExistence type="predicted"/>
<name>A0A9N9SA30_9DIPT</name>
<dbReference type="AlphaFoldDB" id="A0A9N9SA30"/>
<feature type="chain" id="PRO_5040109902" evidence="3">
    <location>
        <begin position="20"/>
        <end position="135"/>
    </location>
</feature>
<dbReference type="PROSITE" id="PS00233">
    <property type="entry name" value="CHIT_BIND_RR_1"/>
    <property type="match status" value="1"/>
</dbReference>
<dbReference type="Pfam" id="PF00379">
    <property type="entry name" value="Chitin_bind_4"/>
    <property type="match status" value="1"/>
</dbReference>
<dbReference type="PROSITE" id="PS51155">
    <property type="entry name" value="CHIT_BIND_RR_2"/>
    <property type="match status" value="1"/>
</dbReference>
<evidence type="ECO:0000256" key="2">
    <source>
        <dbReference type="PROSITE-ProRule" id="PRU00497"/>
    </source>
</evidence>
<dbReference type="PANTHER" id="PTHR10380:SF173">
    <property type="entry name" value="CUTICULAR PROTEIN 47EF, ISOFORM C-RELATED"/>
    <property type="match status" value="1"/>
</dbReference>
<evidence type="ECO:0000313" key="5">
    <source>
        <dbReference type="Proteomes" id="UP001153620"/>
    </source>
</evidence>
<dbReference type="EMBL" id="OU895880">
    <property type="protein sequence ID" value="CAG9812205.1"/>
    <property type="molecule type" value="Genomic_DNA"/>
</dbReference>
<evidence type="ECO:0000313" key="4">
    <source>
        <dbReference type="EMBL" id="CAG9812205.1"/>
    </source>
</evidence>
<keyword evidence="1 2" id="KW-0193">Cuticle</keyword>
<dbReference type="InterPro" id="IPR000618">
    <property type="entry name" value="Insect_cuticle"/>
</dbReference>
<dbReference type="Proteomes" id="UP001153620">
    <property type="component" value="Chromosome 4"/>
</dbReference>
<dbReference type="OrthoDB" id="6515429at2759"/>
<keyword evidence="5" id="KW-1185">Reference proteome</keyword>
<sequence length="135" mass="14970">MAKFVALIVFLAVAAIIQAIPVVKRDISVFARQLVPNQVVYGNGIPGNQAEIVNEHSQNDGNGNYDFGYKQTDLQERHEKGTVAINPETGNFTLDNVIGSYKFVRPDGLWQIVEYRADTNGFAPIIRTEPYNSSL</sequence>
<evidence type="ECO:0000256" key="3">
    <source>
        <dbReference type="SAM" id="SignalP"/>
    </source>
</evidence>
<evidence type="ECO:0000256" key="1">
    <source>
        <dbReference type="ARBA" id="ARBA00022460"/>
    </source>
</evidence>
<keyword evidence="3" id="KW-0732">Signal</keyword>
<reference evidence="4" key="1">
    <citation type="submission" date="2022-01" db="EMBL/GenBank/DDBJ databases">
        <authorList>
            <person name="King R."/>
        </authorList>
    </citation>
    <scope>NUCLEOTIDE SEQUENCE</scope>
</reference>
<gene>
    <name evidence="4" type="ORF">CHIRRI_LOCUS15010</name>
</gene>
<feature type="signal peptide" evidence="3">
    <location>
        <begin position="1"/>
        <end position="19"/>
    </location>
</feature>
<reference evidence="4" key="2">
    <citation type="submission" date="2022-10" db="EMBL/GenBank/DDBJ databases">
        <authorList>
            <consortium name="ENA_rothamsted_submissions"/>
            <consortium name="culmorum"/>
            <person name="King R."/>
        </authorList>
    </citation>
    <scope>NUCLEOTIDE SEQUENCE</scope>
</reference>
<dbReference type="GO" id="GO:0062129">
    <property type="term" value="C:chitin-based extracellular matrix"/>
    <property type="evidence" value="ECO:0007669"/>
    <property type="project" value="TreeGrafter"/>
</dbReference>